<dbReference type="InterPro" id="IPR023696">
    <property type="entry name" value="Ureohydrolase_dom_sf"/>
</dbReference>
<dbReference type="AlphaFoldDB" id="A0A9D2P7U1"/>
<dbReference type="GO" id="GO:0046872">
    <property type="term" value="F:metal ion binding"/>
    <property type="evidence" value="ECO:0007669"/>
    <property type="project" value="InterPro"/>
</dbReference>
<dbReference type="SUPFAM" id="SSF52768">
    <property type="entry name" value="Arginase/deacetylase"/>
    <property type="match status" value="1"/>
</dbReference>
<evidence type="ECO:0000313" key="1">
    <source>
        <dbReference type="EMBL" id="HJC44229.1"/>
    </source>
</evidence>
<name>A0A9D2P7U1_9FIRM</name>
<dbReference type="Proteomes" id="UP000823895">
    <property type="component" value="Unassembled WGS sequence"/>
</dbReference>
<comment type="caution">
    <text evidence="1">The sequence shown here is derived from an EMBL/GenBank/DDBJ whole genome shotgun (WGS) entry which is preliminary data.</text>
</comment>
<reference evidence="1" key="1">
    <citation type="journal article" date="2021" name="PeerJ">
        <title>Extensive microbial diversity within the chicken gut microbiome revealed by metagenomics and culture.</title>
        <authorList>
            <person name="Gilroy R."/>
            <person name="Ravi A."/>
            <person name="Getino M."/>
            <person name="Pursley I."/>
            <person name="Horton D.L."/>
            <person name="Alikhan N.F."/>
            <person name="Baker D."/>
            <person name="Gharbi K."/>
            <person name="Hall N."/>
            <person name="Watson M."/>
            <person name="Adriaenssens E.M."/>
            <person name="Foster-Nyarko E."/>
            <person name="Jarju S."/>
            <person name="Secka A."/>
            <person name="Antonio M."/>
            <person name="Oren A."/>
            <person name="Chaudhuri R.R."/>
            <person name="La Ragione R."/>
            <person name="Hildebrand F."/>
            <person name="Pallen M.J."/>
        </authorList>
    </citation>
    <scope>NUCLEOTIDE SEQUENCE</scope>
    <source>
        <strain evidence="1">CHK165-2605</strain>
    </source>
</reference>
<gene>
    <name evidence="1" type="ORF">H9756_11240</name>
</gene>
<dbReference type="Pfam" id="PF00491">
    <property type="entry name" value="Arginase"/>
    <property type="match status" value="1"/>
</dbReference>
<dbReference type="InterPro" id="IPR006035">
    <property type="entry name" value="Ureohydrolase"/>
</dbReference>
<evidence type="ECO:0000313" key="2">
    <source>
        <dbReference type="Proteomes" id="UP000823895"/>
    </source>
</evidence>
<dbReference type="GO" id="GO:0016813">
    <property type="term" value="F:hydrolase activity, acting on carbon-nitrogen (but not peptide) bonds, in linear amidines"/>
    <property type="evidence" value="ECO:0007669"/>
    <property type="project" value="UniProtKB-ARBA"/>
</dbReference>
<sequence length="264" mass="30520">MKTEQNIILDFSHIYPEDIEKQVKGLKRIDLTDISGTDMYCTEEAAAEIRKRLAPYSPCGIHFLDSGNYHYATKFFTEKIREPFALVLYDNHSDMQPPEFPGMISCGDWAGDVIRTNPCLEQLILAGPEQKTIDEIPAEFHKKLICISREVIEEKRVHEKIPQIDMELPIYISIDKDVLDRSSARTNWDQGEMPFPLLEKLLLEVFEHQQVIGADICGECSLLEPFRELMADEEINKITNDRLYHFLNDCLRTSRNFSTGFEKT</sequence>
<organism evidence="1 2">
    <name type="scientific">Candidatus Mediterraneibacter gallistercoris</name>
    <dbReference type="NCBI Taxonomy" id="2838671"/>
    <lineage>
        <taxon>Bacteria</taxon>
        <taxon>Bacillati</taxon>
        <taxon>Bacillota</taxon>
        <taxon>Clostridia</taxon>
        <taxon>Lachnospirales</taxon>
        <taxon>Lachnospiraceae</taxon>
        <taxon>Mediterraneibacter</taxon>
    </lineage>
</organism>
<dbReference type="EMBL" id="DWWI01000233">
    <property type="protein sequence ID" value="HJC44229.1"/>
    <property type="molecule type" value="Genomic_DNA"/>
</dbReference>
<dbReference type="Gene3D" id="3.40.800.10">
    <property type="entry name" value="Ureohydrolase domain"/>
    <property type="match status" value="1"/>
</dbReference>
<protein>
    <submittedName>
        <fullName evidence="1">Arginase family protein</fullName>
    </submittedName>
</protein>
<accession>A0A9D2P7U1</accession>
<proteinExistence type="predicted"/>
<reference evidence="1" key="2">
    <citation type="submission" date="2021-04" db="EMBL/GenBank/DDBJ databases">
        <authorList>
            <person name="Gilroy R."/>
        </authorList>
    </citation>
    <scope>NUCLEOTIDE SEQUENCE</scope>
    <source>
        <strain evidence="1">CHK165-2605</strain>
    </source>
</reference>